<evidence type="ECO:0000313" key="1">
    <source>
        <dbReference type="EMBL" id="SDH08883.1"/>
    </source>
</evidence>
<gene>
    <name evidence="1" type="ORF">SAMN05216605_104293</name>
</gene>
<dbReference type="OrthoDB" id="6986081at2"/>
<dbReference type="Proteomes" id="UP000182894">
    <property type="component" value="Unassembled WGS sequence"/>
</dbReference>
<protein>
    <submittedName>
        <fullName evidence="1">Uncharacterized protein</fullName>
    </submittedName>
</protein>
<dbReference type="STRING" id="89065.SAMN05216605_104293"/>
<evidence type="ECO:0000313" key="2">
    <source>
        <dbReference type="Proteomes" id="UP000182894"/>
    </source>
</evidence>
<dbReference type="RefSeq" id="WP_074752440.1">
    <property type="nucleotide sequence ID" value="NZ_FNCO01000004.1"/>
</dbReference>
<organism evidence="1 2">
    <name type="scientific">Pseudomonas abietaniphila</name>
    <dbReference type="NCBI Taxonomy" id="89065"/>
    <lineage>
        <taxon>Bacteria</taxon>
        <taxon>Pseudomonadati</taxon>
        <taxon>Pseudomonadota</taxon>
        <taxon>Gammaproteobacteria</taxon>
        <taxon>Pseudomonadales</taxon>
        <taxon>Pseudomonadaceae</taxon>
        <taxon>Pseudomonas</taxon>
    </lineage>
</organism>
<sequence>MIQTPVSYTPVTLLAPCLPQSIKQGIGALAATNLLVHINPYPEMESGDLIELFWGDCYVASTLLSASDIGHTSVLHVPESFLRSGKVKTYYTVTKIGGDPVKSPCHKLWVKLETPGGHLVSPDGEENQGLAPVRFADVTLCQGLAPEQFKKGVDIILEPYLNMEVHDEITLRWGDMRMDLPALTESEVGQELTVHVPATLISEAEDDLHQEITYCVIDRVGNNSRWAPARSIKARTEDSDIPDD</sequence>
<name>A0A1G7ZJJ1_9PSED</name>
<reference evidence="2" key="1">
    <citation type="submission" date="2016-10" db="EMBL/GenBank/DDBJ databases">
        <authorList>
            <person name="Varghese N."/>
            <person name="Submissions S."/>
        </authorList>
    </citation>
    <scope>NUCLEOTIDE SEQUENCE [LARGE SCALE GENOMIC DNA]</scope>
    <source>
        <strain evidence="2">ATCC 700689</strain>
    </source>
</reference>
<dbReference type="AlphaFoldDB" id="A0A1G7ZJJ1"/>
<dbReference type="EMBL" id="FNCO01000004">
    <property type="protein sequence ID" value="SDH08883.1"/>
    <property type="molecule type" value="Genomic_DNA"/>
</dbReference>
<keyword evidence="2" id="KW-1185">Reference proteome</keyword>
<proteinExistence type="predicted"/>
<accession>A0A1G7ZJJ1</accession>